<name>A0A6C0C6W1_9ZZZZ</name>
<keyword evidence="1" id="KW-0677">Repeat</keyword>
<dbReference type="PANTHER" id="PTHR24136">
    <property type="entry name" value="SOWAH (DROSOPHILA) HOMOLOG"/>
    <property type="match status" value="1"/>
</dbReference>
<sequence length="82" mass="9247">MFSISRFKCSDSLDFVNDKLEDDMVALHYAIYRNQPIVVAFLLEEGADVERKNAIGLTPLMMAKANDNKSMEDLLLSYGAKN</sequence>
<dbReference type="Pfam" id="PF12796">
    <property type="entry name" value="Ank_2"/>
    <property type="match status" value="1"/>
</dbReference>
<dbReference type="AlphaFoldDB" id="A0A6C0C6W1"/>
<evidence type="ECO:0000313" key="3">
    <source>
        <dbReference type="EMBL" id="QHT00087.1"/>
    </source>
</evidence>
<reference evidence="3" key="1">
    <citation type="journal article" date="2020" name="Nature">
        <title>Giant virus diversity and host interactions through global metagenomics.</title>
        <authorList>
            <person name="Schulz F."/>
            <person name="Roux S."/>
            <person name="Paez-Espino D."/>
            <person name="Jungbluth S."/>
            <person name="Walsh D.A."/>
            <person name="Denef V.J."/>
            <person name="McMahon K.D."/>
            <person name="Konstantinidis K.T."/>
            <person name="Eloe-Fadrosh E.A."/>
            <person name="Kyrpides N.C."/>
            <person name="Woyke T."/>
        </authorList>
    </citation>
    <scope>NUCLEOTIDE SEQUENCE</scope>
    <source>
        <strain evidence="3">GVMAG-M-3300020192-26</strain>
    </source>
</reference>
<keyword evidence="2" id="KW-0040">ANK repeat</keyword>
<organism evidence="3">
    <name type="scientific">viral metagenome</name>
    <dbReference type="NCBI Taxonomy" id="1070528"/>
    <lineage>
        <taxon>unclassified sequences</taxon>
        <taxon>metagenomes</taxon>
        <taxon>organismal metagenomes</taxon>
    </lineage>
</organism>
<dbReference type="GO" id="GO:0045732">
    <property type="term" value="P:positive regulation of protein catabolic process"/>
    <property type="evidence" value="ECO:0007669"/>
    <property type="project" value="TreeGrafter"/>
</dbReference>
<dbReference type="Gene3D" id="1.25.40.20">
    <property type="entry name" value="Ankyrin repeat-containing domain"/>
    <property type="match status" value="1"/>
</dbReference>
<dbReference type="InterPro" id="IPR002110">
    <property type="entry name" value="Ankyrin_rpt"/>
</dbReference>
<dbReference type="EMBL" id="MN739352">
    <property type="protein sequence ID" value="QHT00087.1"/>
    <property type="molecule type" value="Genomic_DNA"/>
</dbReference>
<evidence type="ECO:0000256" key="1">
    <source>
        <dbReference type="ARBA" id="ARBA00022737"/>
    </source>
</evidence>
<dbReference type="PROSITE" id="PS50297">
    <property type="entry name" value="ANK_REP_REGION"/>
    <property type="match status" value="1"/>
</dbReference>
<proteinExistence type="predicted"/>
<dbReference type="GO" id="GO:0016567">
    <property type="term" value="P:protein ubiquitination"/>
    <property type="evidence" value="ECO:0007669"/>
    <property type="project" value="TreeGrafter"/>
</dbReference>
<dbReference type="SUPFAM" id="SSF48403">
    <property type="entry name" value="Ankyrin repeat"/>
    <property type="match status" value="1"/>
</dbReference>
<dbReference type="InterPro" id="IPR036770">
    <property type="entry name" value="Ankyrin_rpt-contain_sf"/>
</dbReference>
<evidence type="ECO:0000256" key="2">
    <source>
        <dbReference type="ARBA" id="ARBA00023043"/>
    </source>
</evidence>
<dbReference type="InterPro" id="IPR051573">
    <property type="entry name" value="Ankyrin-SOCS_box_domain"/>
</dbReference>
<dbReference type="PROSITE" id="PS50088">
    <property type="entry name" value="ANK_REPEAT"/>
    <property type="match status" value="1"/>
</dbReference>
<protein>
    <submittedName>
        <fullName evidence="3">Uncharacterized protein</fullName>
    </submittedName>
</protein>
<accession>A0A6C0C6W1</accession>
<dbReference type="PANTHER" id="PTHR24136:SF15">
    <property type="entry name" value="ANK_REP_REGION DOMAIN-CONTAINING PROTEIN"/>
    <property type="match status" value="1"/>
</dbReference>